<proteinExistence type="predicted"/>
<accession>A0A4U1B292</accession>
<dbReference type="Proteomes" id="UP000307999">
    <property type="component" value="Unassembled WGS sequence"/>
</dbReference>
<dbReference type="InterPro" id="IPR012640">
    <property type="entry name" value="Membr_lipoprot_lipid_attach_CS"/>
</dbReference>
<dbReference type="RefSeq" id="WP_136736891.1">
    <property type="nucleotide sequence ID" value="NZ_SWDB01000034.1"/>
</dbReference>
<organism evidence="3 4">
    <name type="scientific">Thalassotalea mangrovi</name>
    <dbReference type="NCBI Taxonomy" id="2572245"/>
    <lineage>
        <taxon>Bacteria</taxon>
        <taxon>Pseudomonadati</taxon>
        <taxon>Pseudomonadota</taxon>
        <taxon>Gammaproteobacteria</taxon>
        <taxon>Alteromonadales</taxon>
        <taxon>Colwelliaceae</taxon>
        <taxon>Thalassotalea</taxon>
    </lineage>
</organism>
<dbReference type="EMBL" id="SWDB01000034">
    <property type="protein sequence ID" value="TKB43736.1"/>
    <property type="molecule type" value="Genomic_DNA"/>
</dbReference>
<evidence type="ECO:0000256" key="1">
    <source>
        <dbReference type="ARBA" id="ARBA00017922"/>
    </source>
</evidence>
<comment type="caution">
    <text evidence="3">The sequence shown here is derived from an EMBL/GenBank/DDBJ whole genome shotgun (WGS) entry which is preliminary data.</text>
</comment>
<protein>
    <recommendedName>
        <fullName evidence="1">Type IV secretion system putative lipoprotein virB7</fullName>
    </recommendedName>
</protein>
<keyword evidence="4" id="KW-1185">Reference proteome</keyword>
<keyword evidence="2" id="KW-0732">Signal</keyword>
<name>A0A4U1B292_9GAMM</name>
<dbReference type="PROSITE" id="PS51257">
    <property type="entry name" value="PROKAR_LIPOPROTEIN"/>
    <property type="match status" value="1"/>
</dbReference>
<dbReference type="AlphaFoldDB" id="A0A4U1B292"/>
<gene>
    <name evidence="3" type="ORF">E8M12_14010</name>
</gene>
<evidence type="ECO:0000313" key="3">
    <source>
        <dbReference type="EMBL" id="TKB43736.1"/>
    </source>
</evidence>
<evidence type="ECO:0000256" key="2">
    <source>
        <dbReference type="ARBA" id="ARBA00022729"/>
    </source>
</evidence>
<dbReference type="OrthoDB" id="6706726at2"/>
<evidence type="ECO:0000313" key="4">
    <source>
        <dbReference type="Proteomes" id="UP000307999"/>
    </source>
</evidence>
<dbReference type="Pfam" id="PF08139">
    <property type="entry name" value="LPAM_1"/>
    <property type="match status" value="1"/>
</dbReference>
<sequence length="201" mass="21757">MKKIFLGVVATLVLSGCISSKTYVDPSFAKASYDDIKPVVSKYNTNVMVEFQRNGDPLPAADNELRGHVERTLRASGVVIPSGDSSFTLKVTVNNLADLGDAAAKGFGTGLTFGAAGSMVTDYYEINIEYTNSNGEILNKSYKHALHTTVGNKEAPFEDVVPTTPAAAFGTIVEQVLLNFIVEMQQNNLLTKSDSNHWQFI</sequence>
<reference evidence="3 4" key="1">
    <citation type="submission" date="2019-04" db="EMBL/GenBank/DDBJ databases">
        <title>Thalassotalea guangxiensis sp. nov., isolated from sediment of the coastal wetland.</title>
        <authorList>
            <person name="Zheng S."/>
            <person name="Zhang D."/>
        </authorList>
    </citation>
    <scope>NUCLEOTIDE SEQUENCE [LARGE SCALE GENOMIC DNA]</scope>
    <source>
        <strain evidence="3 4">ZS-4</strain>
    </source>
</reference>